<dbReference type="Proteomes" id="UP001279734">
    <property type="component" value="Unassembled WGS sequence"/>
</dbReference>
<evidence type="ECO:0000256" key="2">
    <source>
        <dbReference type="ARBA" id="ARBA00004370"/>
    </source>
</evidence>
<keyword evidence="11" id="KW-0472">Membrane</keyword>
<evidence type="ECO:0000313" key="13">
    <source>
        <dbReference type="Proteomes" id="UP001279734"/>
    </source>
</evidence>
<evidence type="ECO:0000313" key="12">
    <source>
        <dbReference type="EMBL" id="GMH14195.1"/>
    </source>
</evidence>
<keyword evidence="13" id="KW-1185">Reference proteome</keyword>
<keyword evidence="9" id="KW-0408">Iron</keyword>
<accession>A0AAD3SLY1</accession>
<evidence type="ECO:0008006" key="14">
    <source>
        <dbReference type="Google" id="ProtNLM"/>
    </source>
</evidence>
<dbReference type="PANTHER" id="PTHR24282:SF255">
    <property type="entry name" value="CYTOCHROME P450 72A11-RELATED"/>
    <property type="match status" value="1"/>
</dbReference>
<gene>
    <name evidence="12" type="ORF">Nepgr_016036</name>
</gene>
<dbReference type="GO" id="GO:0016705">
    <property type="term" value="F:oxidoreductase activity, acting on paired donors, with incorporation or reduction of molecular oxygen"/>
    <property type="evidence" value="ECO:0007669"/>
    <property type="project" value="InterPro"/>
</dbReference>
<dbReference type="GO" id="GO:0004497">
    <property type="term" value="F:monooxygenase activity"/>
    <property type="evidence" value="ECO:0007669"/>
    <property type="project" value="UniProtKB-KW"/>
</dbReference>
<dbReference type="SUPFAM" id="SSF48264">
    <property type="entry name" value="Cytochrome P450"/>
    <property type="match status" value="1"/>
</dbReference>
<evidence type="ECO:0000256" key="1">
    <source>
        <dbReference type="ARBA" id="ARBA00001971"/>
    </source>
</evidence>
<evidence type="ECO:0000256" key="3">
    <source>
        <dbReference type="ARBA" id="ARBA00010617"/>
    </source>
</evidence>
<evidence type="ECO:0000256" key="5">
    <source>
        <dbReference type="ARBA" id="ARBA00022692"/>
    </source>
</evidence>
<comment type="caution">
    <text evidence="12">The sequence shown here is derived from an EMBL/GenBank/DDBJ whole genome shotgun (WGS) entry which is preliminary data.</text>
</comment>
<evidence type="ECO:0000256" key="10">
    <source>
        <dbReference type="ARBA" id="ARBA00023033"/>
    </source>
</evidence>
<dbReference type="InterPro" id="IPR036396">
    <property type="entry name" value="Cyt_P450_sf"/>
</dbReference>
<keyword evidence="5" id="KW-0812">Transmembrane</keyword>
<keyword evidence="6" id="KW-0479">Metal-binding</keyword>
<proteinExistence type="inferred from homology"/>
<keyword evidence="4" id="KW-0349">Heme</keyword>
<evidence type="ECO:0000256" key="7">
    <source>
        <dbReference type="ARBA" id="ARBA00022989"/>
    </source>
</evidence>
<comment type="cofactor">
    <cofactor evidence="1">
        <name>heme</name>
        <dbReference type="ChEBI" id="CHEBI:30413"/>
    </cofactor>
</comment>
<dbReference type="AlphaFoldDB" id="A0AAD3SLY1"/>
<dbReference type="Pfam" id="PF00067">
    <property type="entry name" value="p450"/>
    <property type="match status" value="1"/>
</dbReference>
<organism evidence="12 13">
    <name type="scientific">Nepenthes gracilis</name>
    <name type="common">Slender pitcher plant</name>
    <dbReference type="NCBI Taxonomy" id="150966"/>
    <lineage>
        <taxon>Eukaryota</taxon>
        <taxon>Viridiplantae</taxon>
        <taxon>Streptophyta</taxon>
        <taxon>Embryophyta</taxon>
        <taxon>Tracheophyta</taxon>
        <taxon>Spermatophyta</taxon>
        <taxon>Magnoliopsida</taxon>
        <taxon>eudicotyledons</taxon>
        <taxon>Gunneridae</taxon>
        <taxon>Pentapetalae</taxon>
        <taxon>Caryophyllales</taxon>
        <taxon>Nepenthaceae</taxon>
        <taxon>Nepenthes</taxon>
    </lineage>
</organism>
<comment type="subcellular location">
    <subcellularLocation>
        <location evidence="2">Membrane</location>
    </subcellularLocation>
</comment>
<name>A0AAD3SLY1_NEPGR</name>
<keyword evidence="8" id="KW-0560">Oxidoreductase</keyword>
<reference evidence="12" key="1">
    <citation type="submission" date="2023-05" db="EMBL/GenBank/DDBJ databases">
        <title>Nepenthes gracilis genome sequencing.</title>
        <authorList>
            <person name="Fukushima K."/>
        </authorList>
    </citation>
    <scope>NUCLEOTIDE SEQUENCE</scope>
    <source>
        <strain evidence="12">SING2019-196</strain>
    </source>
</reference>
<evidence type="ECO:0000256" key="6">
    <source>
        <dbReference type="ARBA" id="ARBA00022723"/>
    </source>
</evidence>
<dbReference type="EMBL" id="BSYO01000013">
    <property type="protein sequence ID" value="GMH14195.1"/>
    <property type="molecule type" value="Genomic_DNA"/>
</dbReference>
<evidence type="ECO:0000256" key="9">
    <source>
        <dbReference type="ARBA" id="ARBA00023004"/>
    </source>
</evidence>
<keyword evidence="10" id="KW-0503">Monooxygenase</keyword>
<dbReference type="InterPro" id="IPR050665">
    <property type="entry name" value="Cytochrome_P450_Monooxygen"/>
</dbReference>
<comment type="similarity">
    <text evidence="3">Belongs to the cytochrome P450 family.</text>
</comment>
<dbReference type="PANTHER" id="PTHR24282">
    <property type="entry name" value="CYTOCHROME P450 FAMILY MEMBER"/>
    <property type="match status" value="1"/>
</dbReference>
<evidence type="ECO:0000256" key="11">
    <source>
        <dbReference type="ARBA" id="ARBA00023136"/>
    </source>
</evidence>
<evidence type="ECO:0000256" key="8">
    <source>
        <dbReference type="ARBA" id="ARBA00023002"/>
    </source>
</evidence>
<dbReference type="InterPro" id="IPR002402">
    <property type="entry name" value="Cyt_P450_E_grp-II"/>
</dbReference>
<dbReference type="InterPro" id="IPR001128">
    <property type="entry name" value="Cyt_P450"/>
</dbReference>
<dbReference type="PRINTS" id="PR00464">
    <property type="entry name" value="EP450II"/>
</dbReference>
<keyword evidence="7" id="KW-1133">Transmembrane helix</keyword>
<dbReference type="GO" id="GO:0016020">
    <property type="term" value="C:membrane"/>
    <property type="evidence" value="ECO:0007669"/>
    <property type="project" value="UniProtKB-SubCell"/>
</dbReference>
<dbReference type="Gene3D" id="1.10.630.10">
    <property type="entry name" value="Cytochrome P450"/>
    <property type="match status" value="1"/>
</dbReference>
<protein>
    <recommendedName>
        <fullName evidence="14">Cytochrome P450</fullName>
    </recommendedName>
</protein>
<evidence type="ECO:0000256" key="4">
    <source>
        <dbReference type="ARBA" id="ARBA00022617"/>
    </source>
</evidence>
<dbReference type="GO" id="GO:0005506">
    <property type="term" value="F:iron ion binding"/>
    <property type="evidence" value="ECO:0007669"/>
    <property type="project" value="InterPro"/>
</dbReference>
<sequence>MGASMAAAAAAAFTVVLMMKWVWRLVNWVWLKPKSLERHLRQQGLAGNSYRLFFGDMKDSSRLKDEAKSKPISFTNDYLHRADPLLHQTIKNYGKNSFVWMGAIPKVNITESELIKEIFSKMYDFQKPVLSKVFVSLVPGLARYEGEKWAKHRKIINPAFHIDKLKLMLPAFSTSCDEMIAKWEKIVSETGSHEVDVKPHLKILTADVISRSAFGSNYEEGREIFQLLNDQIDLALNGFLTTFIPGWRYLPTRANSRLK</sequence>
<dbReference type="GO" id="GO:0020037">
    <property type="term" value="F:heme binding"/>
    <property type="evidence" value="ECO:0007669"/>
    <property type="project" value="InterPro"/>
</dbReference>